<protein>
    <recommendedName>
        <fullName evidence="3">DsrE family protein</fullName>
    </recommendedName>
</protein>
<proteinExistence type="predicted"/>
<gene>
    <name evidence="1" type="ORF">BD935_04500</name>
</gene>
<dbReference type="EMBL" id="MIZA01000008">
    <property type="protein sequence ID" value="OIR20751.1"/>
    <property type="molecule type" value="Genomic_DNA"/>
</dbReference>
<evidence type="ECO:0008006" key="3">
    <source>
        <dbReference type="Google" id="ProtNLM"/>
    </source>
</evidence>
<dbReference type="AlphaFoldDB" id="A0A1J5TIH9"/>
<evidence type="ECO:0000313" key="1">
    <source>
        <dbReference type="EMBL" id="OIR20751.1"/>
    </source>
</evidence>
<accession>A0A1J5TIH9</accession>
<dbReference type="SUPFAM" id="SSF75169">
    <property type="entry name" value="DsrEFH-like"/>
    <property type="match status" value="1"/>
</dbReference>
<reference evidence="1 2" key="1">
    <citation type="submission" date="2016-08" db="EMBL/GenBank/DDBJ databases">
        <title>New Insights into Marine Group III Euryarchaeota, from dark to light.</title>
        <authorList>
            <person name="Haro-Moreno J.M."/>
            <person name="Rodriguez-Valera F."/>
            <person name="Lopez-Garcia P."/>
            <person name="Moreira D."/>
            <person name="Martin-Cuadrado A.B."/>
        </authorList>
    </citation>
    <scope>NUCLEOTIDE SEQUENCE [LARGE SCALE GENOMIC DNA]</scope>
    <source>
        <strain evidence="1">CG-Epi1</strain>
    </source>
</reference>
<name>A0A1J5TIH9_9ARCH</name>
<sequence>MKFFVKIATDPDIDPVKCVVGMACAAQAVTAGHDVDVFFAAGGVRHLEPGQFEKMAKHSDVDPNLMKGMMDKLLEGAKLHCSFGSVASVLGKKEGEGALIIPDDKLAWEGPPQVIELSAAADTVLVY</sequence>
<comment type="caution">
    <text evidence="1">The sequence shown here is derived from an EMBL/GenBank/DDBJ whole genome shotgun (WGS) entry which is preliminary data.</text>
</comment>
<organism evidence="1 2">
    <name type="scientific">Marine Group III euryarchaeote CG-Epi1</name>
    <dbReference type="NCBI Taxonomy" id="1888995"/>
    <lineage>
        <taxon>Archaea</taxon>
        <taxon>Methanobacteriati</taxon>
        <taxon>Thermoplasmatota</taxon>
        <taxon>Thermoplasmata</taxon>
        <taxon>Candidatus Thermoprofundales</taxon>
    </lineage>
</organism>
<dbReference type="Proteomes" id="UP000183080">
    <property type="component" value="Unassembled WGS sequence"/>
</dbReference>
<evidence type="ECO:0000313" key="2">
    <source>
        <dbReference type="Proteomes" id="UP000183080"/>
    </source>
</evidence>
<dbReference type="Gene3D" id="3.40.1260.10">
    <property type="entry name" value="DsrEFH-like"/>
    <property type="match status" value="1"/>
</dbReference>
<dbReference type="InterPro" id="IPR027396">
    <property type="entry name" value="DsrEFH-like"/>
</dbReference>